<dbReference type="Gene3D" id="3.10.620.30">
    <property type="match status" value="1"/>
</dbReference>
<sequence>MRVAINHETVFRYPSPANYAIQYLRLTPASGPHQRVLSWTVSAPGNLRPWTDGFGNLSHVLVVDEPHSEIRVTAIGEVEIADGGQPLLPAFEDLPPDIFLRSTRLTTADERIRAFAEGFRPGIAANARRGLDGLLAGIQESVLYRSGIARVPPSARQTLDARSGQHQDHAHLFITCCRSLGLPARYVSGYLCAQSADDRRRPVSADRMSSHAWAETWVEGAGWLSYDSASGATNAQAHIRVAVGLDALDAAPARGLRNGGEDPQMEVTVDDAVRLRQAQRDQQQQ</sequence>
<dbReference type="AlphaFoldDB" id="A0A1J5RSM4"/>
<dbReference type="EMBL" id="MLJW01000271">
    <property type="protein sequence ID" value="OIQ91061.1"/>
    <property type="molecule type" value="Genomic_DNA"/>
</dbReference>
<protein>
    <submittedName>
        <fullName evidence="2">Transglutaminase-like superfamily protein</fullName>
    </submittedName>
</protein>
<gene>
    <name evidence="2" type="ORF">GALL_270270</name>
</gene>
<dbReference type="SMART" id="SM00460">
    <property type="entry name" value="TGc"/>
    <property type="match status" value="1"/>
</dbReference>
<comment type="caution">
    <text evidence="2">The sequence shown here is derived from an EMBL/GenBank/DDBJ whole genome shotgun (WGS) entry which is preliminary data.</text>
</comment>
<dbReference type="InterPro" id="IPR038765">
    <property type="entry name" value="Papain-like_cys_pep_sf"/>
</dbReference>
<proteinExistence type="predicted"/>
<evidence type="ECO:0000259" key="1">
    <source>
        <dbReference type="SMART" id="SM00460"/>
    </source>
</evidence>
<dbReference type="SUPFAM" id="SSF54001">
    <property type="entry name" value="Cysteine proteinases"/>
    <property type="match status" value="1"/>
</dbReference>
<dbReference type="InterPro" id="IPR013589">
    <property type="entry name" value="Bac_transglu_N"/>
</dbReference>
<reference evidence="2" key="1">
    <citation type="submission" date="2016-10" db="EMBL/GenBank/DDBJ databases">
        <title>Sequence of Gallionella enrichment culture.</title>
        <authorList>
            <person name="Poehlein A."/>
            <person name="Muehling M."/>
            <person name="Daniel R."/>
        </authorList>
    </citation>
    <scope>NUCLEOTIDE SEQUENCE</scope>
</reference>
<evidence type="ECO:0000313" key="2">
    <source>
        <dbReference type="EMBL" id="OIQ91061.1"/>
    </source>
</evidence>
<name>A0A1J5RSM4_9ZZZZ</name>
<dbReference type="Pfam" id="PF08379">
    <property type="entry name" value="Bact_transglu_N"/>
    <property type="match status" value="1"/>
</dbReference>
<accession>A0A1J5RSM4</accession>
<organism evidence="2">
    <name type="scientific">mine drainage metagenome</name>
    <dbReference type="NCBI Taxonomy" id="410659"/>
    <lineage>
        <taxon>unclassified sequences</taxon>
        <taxon>metagenomes</taxon>
        <taxon>ecological metagenomes</taxon>
    </lineage>
</organism>
<dbReference type="PANTHER" id="PTHR33490">
    <property type="entry name" value="BLR5614 PROTEIN-RELATED"/>
    <property type="match status" value="1"/>
</dbReference>
<dbReference type="InterPro" id="IPR002931">
    <property type="entry name" value="Transglutaminase-like"/>
</dbReference>
<feature type="domain" description="Transglutaminase-like" evidence="1">
    <location>
        <begin position="158"/>
        <end position="230"/>
    </location>
</feature>
<dbReference type="PANTHER" id="PTHR33490:SF6">
    <property type="entry name" value="SLL1049 PROTEIN"/>
    <property type="match status" value="1"/>
</dbReference>
<dbReference type="Pfam" id="PF01841">
    <property type="entry name" value="Transglut_core"/>
    <property type="match status" value="1"/>
</dbReference>